<reference evidence="2" key="1">
    <citation type="journal article" date="2021" name="Nat. Commun.">
        <title>Genomic analyses provide insights into spinach domestication and the genetic basis of agronomic traits.</title>
        <authorList>
            <person name="Cai X."/>
            <person name="Sun X."/>
            <person name="Xu C."/>
            <person name="Sun H."/>
            <person name="Wang X."/>
            <person name="Ge C."/>
            <person name="Zhang Z."/>
            <person name="Wang Q."/>
            <person name="Fei Z."/>
            <person name="Jiao C."/>
            <person name="Wang Q."/>
        </authorList>
    </citation>
    <scope>NUCLEOTIDE SEQUENCE [LARGE SCALE GENOMIC DNA]</scope>
    <source>
        <strain evidence="2">cv. Varoflay</strain>
    </source>
</reference>
<feature type="compositionally biased region" description="Basic and acidic residues" evidence="1">
    <location>
        <begin position="154"/>
        <end position="171"/>
    </location>
</feature>
<accession>A0A9R0JH73</accession>
<feature type="compositionally biased region" description="Basic and acidic residues" evidence="1">
    <location>
        <begin position="358"/>
        <end position="372"/>
    </location>
</feature>
<dbReference type="KEGG" id="soe:110774880"/>
<sequence>MAVEGSQQSDVSELNGVLVAGDKSNDDSEIRNDVEDEATAVDDSKMAFPLRDEIGVSETINSDVRNEAEELNLISPTKDDAGFSLSKCSATQIGASMEDDSEIRNHVVGDGTSVFDASKLFFPMEDENDASEIRNNNVTCGAEVFDSTKVASPMEKENVPSETRNDADNHGADGFGSSKVTSPMEEESDATEIRNNVDSSGGEGFDASKVIFPMEDKNDASELRKNVVSSGAEGFDASKIISAVEEENNTSEIGNNVVSSGAEGFDSSKVIFPMGDANDASAIRNNVVSSGSEGFAAFKVNSPMDGKNDVSDIRNNVVSSGAEGFDASKISTPIIGNGVCLSKCPATDEDMPSIVENCKGHSEPKKSAELRERKKSKYLSPPYVNLNKGSKGFSSLSERSGIPEDVEGSGCMSDKQASSPPVGKTGSKKRGRKSSRKSVVTFDKLLEISASSANLLSELRLAALDCLYPYDNNVFDPTEIFFNGFRASVYRGEVNGKSTSGQDEKGLVDGLTEELPAAAGLATQVGTSNQSKPRQRKRKKEEKTSESAGGLADKIQNVQLGSSNKENYPSKVASTVNMKQQLKRKEEVAAEVPKQTPAFTLDFSQETIQTIPSSVALSQEPKQTQNLCFESKDVIGLSDLNGHSVPEGVPGPKKRGRKKGVSPAVVKSDGNPEKKKRRRRRKDGTYADDVMTNNAPPLSANGTNMKPISLEVCLRNVGLQSPVPQTATACLNSGNNNHVTPPTPMQPGDVASSPSVAKTPGTPAGEAPSIEQIRKNLEMMTSMLENSGNTLSVELKAHLEAEINGLLKKVSSNPGSSLS</sequence>
<evidence type="ECO:0000256" key="1">
    <source>
        <dbReference type="SAM" id="MobiDB-lite"/>
    </source>
</evidence>
<feature type="region of interest" description="Disordered" evidence="1">
    <location>
        <begin position="355"/>
        <end position="374"/>
    </location>
</feature>
<feature type="region of interest" description="Disordered" evidence="1">
    <location>
        <begin position="1"/>
        <end position="44"/>
    </location>
</feature>
<feature type="compositionally biased region" description="Basic and acidic residues" evidence="1">
    <location>
        <begin position="23"/>
        <end position="33"/>
    </location>
</feature>
<feature type="region of interest" description="Disordered" evidence="1">
    <location>
        <begin position="522"/>
        <end position="550"/>
    </location>
</feature>
<dbReference type="Proteomes" id="UP000813463">
    <property type="component" value="Chromosome 4"/>
</dbReference>
<reference evidence="3" key="2">
    <citation type="submission" date="2025-08" db="UniProtKB">
        <authorList>
            <consortium name="RefSeq"/>
        </authorList>
    </citation>
    <scope>IDENTIFICATION</scope>
    <source>
        <tissue evidence="3">Leaf</tissue>
    </source>
</reference>
<dbReference type="PANTHER" id="PTHR10688">
    <property type="entry name" value="PWWP DOMAIN-CONTAINING PROTEIN"/>
    <property type="match status" value="1"/>
</dbReference>
<evidence type="ECO:0000313" key="2">
    <source>
        <dbReference type="Proteomes" id="UP000813463"/>
    </source>
</evidence>
<dbReference type="InterPro" id="IPR052657">
    <property type="entry name" value="PDP_family_Arabidopsis"/>
</dbReference>
<organism evidence="2 3">
    <name type="scientific">Spinacia oleracea</name>
    <name type="common">Spinach</name>
    <dbReference type="NCBI Taxonomy" id="3562"/>
    <lineage>
        <taxon>Eukaryota</taxon>
        <taxon>Viridiplantae</taxon>
        <taxon>Streptophyta</taxon>
        <taxon>Embryophyta</taxon>
        <taxon>Tracheophyta</taxon>
        <taxon>Spermatophyta</taxon>
        <taxon>Magnoliopsida</taxon>
        <taxon>eudicotyledons</taxon>
        <taxon>Gunneridae</taxon>
        <taxon>Pentapetalae</taxon>
        <taxon>Caryophyllales</taxon>
        <taxon>Chenopodiaceae</taxon>
        <taxon>Chenopodioideae</taxon>
        <taxon>Anserineae</taxon>
        <taxon>Spinacia</taxon>
    </lineage>
</organism>
<feature type="region of interest" description="Disordered" evidence="1">
    <location>
        <begin position="390"/>
        <end position="435"/>
    </location>
</feature>
<keyword evidence="2" id="KW-1185">Reference proteome</keyword>
<feature type="region of interest" description="Disordered" evidence="1">
    <location>
        <begin position="639"/>
        <end position="703"/>
    </location>
</feature>
<proteinExistence type="predicted"/>
<dbReference type="PANTHER" id="PTHR10688:SF5">
    <property type="entry name" value="PWWP DOMAIN-CONTAINING PROTEIN 1-RELATED"/>
    <property type="match status" value="1"/>
</dbReference>
<feature type="compositionally biased region" description="Basic residues" evidence="1">
    <location>
        <begin position="426"/>
        <end position="435"/>
    </location>
</feature>
<evidence type="ECO:0000313" key="3">
    <source>
        <dbReference type="RefSeq" id="XP_021835164.2"/>
    </source>
</evidence>
<gene>
    <name evidence="3" type="primary">LOC110774880</name>
</gene>
<feature type="compositionally biased region" description="Polar residues" evidence="1">
    <location>
        <begin position="1"/>
        <end position="12"/>
    </location>
</feature>
<feature type="region of interest" description="Disordered" evidence="1">
    <location>
        <begin position="733"/>
        <end position="767"/>
    </location>
</feature>
<dbReference type="AlphaFoldDB" id="A0A9R0JH73"/>
<name>A0A9R0JH73_SPIOL</name>
<feature type="region of interest" description="Disordered" evidence="1">
    <location>
        <begin position="148"/>
        <end position="207"/>
    </location>
</feature>
<protein>
    <submittedName>
        <fullName evidence="3">PWWP domain-containing protein 3</fullName>
    </submittedName>
</protein>
<feature type="compositionally biased region" description="Polar residues" evidence="1">
    <location>
        <begin position="691"/>
        <end position="703"/>
    </location>
</feature>
<dbReference type="GeneID" id="110774880"/>
<dbReference type="RefSeq" id="XP_021835164.2">
    <property type="nucleotide sequence ID" value="XM_021979472.2"/>
</dbReference>